<dbReference type="OrthoDB" id="2311687at2759"/>
<sequence length="192" mass="20559">MPPTESSILTKYLLLPSTLPAIVSLADFTAMFPKAQQASPHIRTLYHDLQEQRAELIDAVAANIEEEVARGRELRRAVARQRRQIEADEGDDEIAVEQALLGPISDPASASVGAAATATHSLSSIIPVMDAAMNAVDTELQSLQAEEEALLEAVRQTVGSLSDLRYGRLANADLRDEVVDGLKAVETACGGK</sequence>
<dbReference type="Pfam" id="PF09447">
    <property type="entry name" value="Cnl2_NKP2"/>
    <property type="match status" value="1"/>
</dbReference>
<evidence type="ECO:0000313" key="1">
    <source>
        <dbReference type="EMBL" id="PHH53394.1"/>
    </source>
</evidence>
<accession>A0A2C5X6Q8</accession>
<dbReference type="InterPro" id="IPR018565">
    <property type="entry name" value="Nkp2/Cnl2"/>
</dbReference>
<dbReference type="PANTHER" id="PTHR28064">
    <property type="entry name" value="INNER KINETOCHORE SUBUNIT NKP2"/>
    <property type="match status" value="1"/>
</dbReference>
<dbReference type="AlphaFoldDB" id="A0A2C5X6Q8"/>
<dbReference type="GO" id="GO:0031511">
    <property type="term" value="C:Mis6-Sim4 complex"/>
    <property type="evidence" value="ECO:0007669"/>
    <property type="project" value="TreeGrafter"/>
</dbReference>
<dbReference type="EMBL" id="APWK03000044">
    <property type="protein sequence ID" value="PHH53394.1"/>
    <property type="molecule type" value="Genomic_DNA"/>
</dbReference>
<keyword evidence="2" id="KW-1185">Reference proteome</keyword>
<organism evidence="1 2">
    <name type="scientific">Ceratocystis fimbriata CBS 114723</name>
    <dbReference type="NCBI Taxonomy" id="1035309"/>
    <lineage>
        <taxon>Eukaryota</taxon>
        <taxon>Fungi</taxon>
        <taxon>Dikarya</taxon>
        <taxon>Ascomycota</taxon>
        <taxon>Pezizomycotina</taxon>
        <taxon>Sordariomycetes</taxon>
        <taxon>Hypocreomycetidae</taxon>
        <taxon>Microascales</taxon>
        <taxon>Ceratocystidaceae</taxon>
        <taxon>Ceratocystis</taxon>
    </lineage>
</organism>
<name>A0A2C5X6Q8_9PEZI</name>
<reference evidence="1 2" key="2">
    <citation type="journal article" date="2013" name="IMA Fungus">
        <title>IMA Genome-F 1: Ceratocystis fimbriata: Draft nuclear genome sequence for the plant pathogen, Ceratocystis fimbriata.</title>
        <authorList>
            <person name="Wilken P.M."/>
            <person name="Steenkamp E.T."/>
            <person name="Wingfield M.J."/>
            <person name="de Beer Z.W."/>
            <person name="Wingfield B.D."/>
        </authorList>
    </citation>
    <scope>NUCLEOTIDE SEQUENCE [LARGE SCALE GENOMIC DNA]</scope>
    <source>
        <strain evidence="1 2">CBS 114723</strain>
    </source>
</reference>
<proteinExistence type="predicted"/>
<gene>
    <name evidence="1" type="ORF">CFIMG_001547RA</name>
</gene>
<comment type="caution">
    <text evidence="1">The sequence shown here is derived from an EMBL/GenBank/DDBJ whole genome shotgun (WGS) entry which is preliminary data.</text>
</comment>
<dbReference type="PANTHER" id="PTHR28064:SF1">
    <property type="entry name" value="INNER KINETOCHORE SUBUNIT NKP2"/>
    <property type="match status" value="1"/>
</dbReference>
<dbReference type="STRING" id="1035309.A0A2C5X6Q8"/>
<evidence type="ECO:0008006" key="3">
    <source>
        <dbReference type="Google" id="ProtNLM"/>
    </source>
</evidence>
<evidence type="ECO:0000313" key="2">
    <source>
        <dbReference type="Proteomes" id="UP000222788"/>
    </source>
</evidence>
<reference evidence="1 2" key="1">
    <citation type="journal article" date="2013" name="Fungal Biol.">
        <title>Analysis of microsatellite markers in the genome of the plant pathogen Ceratocystis fimbriata.</title>
        <authorList>
            <person name="Simpson M.C."/>
            <person name="Wilken P.M."/>
            <person name="Coetzee M.P."/>
            <person name="Wingfield M.J."/>
            <person name="Wingfield B.D."/>
        </authorList>
    </citation>
    <scope>NUCLEOTIDE SEQUENCE [LARGE SCALE GENOMIC DNA]</scope>
    <source>
        <strain evidence="1 2">CBS 114723</strain>
    </source>
</reference>
<dbReference type="GO" id="GO:0007059">
    <property type="term" value="P:chromosome segregation"/>
    <property type="evidence" value="ECO:0007669"/>
    <property type="project" value="TreeGrafter"/>
</dbReference>
<protein>
    <recommendedName>
        <fullName evidence="3">Centromere-localized protein 2</fullName>
    </recommendedName>
</protein>
<dbReference type="Proteomes" id="UP000222788">
    <property type="component" value="Unassembled WGS sequence"/>
</dbReference>